<protein>
    <submittedName>
        <fullName evidence="1">Uncharacterized protein</fullName>
    </submittedName>
</protein>
<proteinExistence type="predicted"/>
<dbReference type="AlphaFoldDB" id="K9WNZ1"/>
<evidence type="ECO:0000313" key="2">
    <source>
        <dbReference type="Proteomes" id="UP000010471"/>
    </source>
</evidence>
<dbReference type="EMBL" id="CP003632">
    <property type="protein sequence ID" value="AFZ22090.1"/>
    <property type="molecule type" value="Genomic_DNA"/>
</dbReference>
<dbReference type="KEGG" id="mic:Mic7113_6512"/>
<dbReference type="Proteomes" id="UP000010471">
    <property type="component" value="Plasmid pMIC7113.02"/>
</dbReference>
<dbReference type="HOGENOM" id="CLU_684787_0_0_3"/>
<sequence length="402" mass="46350">MTENIAFDTPHRPDTTGVRYTLWTEQHDNAAADLTPCAARLYRWMLEQAPGGVSQSVDLADFQSSTASRKRQAGYHIKHILRSFKELVEAGLARVTRWYGNCKRIFNVVVRHSGAIRPIQLSERKNSRKQEKILHGSKKFQLEAETRIPPFSIQSNSKNTTDTHPPHPAAVFLKSYEEEEEETSLEVMKCETPKSLEEEVELETESESIAYILQDAALRTEFIEELRDAHEGLINSDGDKFSARAEHEEKLDLIDNAKIRLNAQLEALVRDFSLEEINKAIAYYHQTKHTKESKGQKIDRPAGWLTDCLRQRWWETAQSPEKTREQDEFEQWYAEAIASGIVEDVPINYLTKDYYGQPLVRVPKPGLFGAPYTLVHWRELWSALKEKGEFKTLKDKEFQQGE</sequence>
<accession>K9WNZ1</accession>
<name>K9WNZ1_9CYAN</name>
<keyword evidence="1" id="KW-0614">Plasmid</keyword>
<reference evidence="1 2" key="1">
    <citation type="submission" date="2012-06" db="EMBL/GenBank/DDBJ databases">
        <title>Finished plasmid 2 of genome of Microcoleus sp. PCC 7113.</title>
        <authorList>
            <consortium name="US DOE Joint Genome Institute"/>
            <person name="Gugger M."/>
            <person name="Coursin T."/>
            <person name="Rippka R."/>
            <person name="Tandeau De Marsac N."/>
            <person name="Huntemann M."/>
            <person name="Wei C.-L."/>
            <person name="Han J."/>
            <person name="Detter J.C."/>
            <person name="Han C."/>
            <person name="Tapia R."/>
            <person name="Chen A."/>
            <person name="Kyrpides N."/>
            <person name="Mavromatis K."/>
            <person name="Markowitz V."/>
            <person name="Szeto E."/>
            <person name="Ivanova N."/>
            <person name="Pagani I."/>
            <person name="Pati A."/>
            <person name="Goodwin L."/>
            <person name="Nordberg H.P."/>
            <person name="Cantor M.N."/>
            <person name="Hua S.X."/>
            <person name="Woyke T."/>
            <person name="Kerfeld C.A."/>
        </authorList>
    </citation>
    <scope>NUCLEOTIDE SEQUENCE [LARGE SCALE GENOMIC DNA]</scope>
    <source>
        <strain evidence="1 2">PCC 7113</strain>
        <plasmid evidence="1 2">pMIC7113.02</plasmid>
    </source>
</reference>
<evidence type="ECO:0000313" key="1">
    <source>
        <dbReference type="EMBL" id="AFZ22090.1"/>
    </source>
</evidence>
<dbReference type="OrthoDB" id="583298at2"/>
<keyword evidence="2" id="KW-1185">Reference proteome</keyword>
<dbReference type="RefSeq" id="WP_015211484.1">
    <property type="nucleotide sequence ID" value="NC_019760.1"/>
</dbReference>
<gene>
    <name evidence="1" type="ORF">Mic7113_6512</name>
</gene>
<geneLocation type="plasmid" evidence="1 2">
    <name>pMIC7113.02</name>
</geneLocation>
<organism evidence="1 2">
    <name type="scientific">Allocoleopsis franciscana PCC 7113</name>
    <dbReference type="NCBI Taxonomy" id="1173027"/>
    <lineage>
        <taxon>Bacteria</taxon>
        <taxon>Bacillati</taxon>
        <taxon>Cyanobacteriota</taxon>
        <taxon>Cyanophyceae</taxon>
        <taxon>Coleofasciculales</taxon>
        <taxon>Coleofasciculaceae</taxon>
        <taxon>Allocoleopsis</taxon>
        <taxon>Allocoleopsis franciscana</taxon>
    </lineage>
</organism>